<gene>
    <name evidence="2" type="ORF">V7S43_014294</name>
</gene>
<dbReference type="Gene3D" id="3.30.429.10">
    <property type="entry name" value="Macrophage Migration Inhibitory Factor"/>
    <property type="match status" value="1"/>
</dbReference>
<organism evidence="2 3">
    <name type="scientific">Phytophthora oleae</name>
    <dbReference type="NCBI Taxonomy" id="2107226"/>
    <lineage>
        <taxon>Eukaryota</taxon>
        <taxon>Sar</taxon>
        <taxon>Stramenopiles</taxon>
        <taxon>Oomycota</taxon>
        <taxon>Peronosporomycetes</taxon>
        <taxon>Peronosporales</taxon>
        <taxon>Peronosporaceae</taxon>
        <taxon>Phytophthora</taxon>
    </lineage>
</organism>
<dbReference type="EMBL" id="JBIMZQ010000040">
    <property type="protein sequence ID" value="KAL3660538.1"/>
    <property type="molecule type" value="Genomic_DNA"/>
</dbReference>
<dbReference type="AlphaFoldDB" id="A0ABD3F153"/>
<dbReference type="InterPro" id="IPR014347">
    <property type="entry name" value="Tautomerase/MIF_sf"/>
</dbReference>
<proteinExistence type="inferred from homology"/>
<reference evidence="2 3" key="1">
    <citation type="submission" date="2024-09" db="EMBL/GenBank/DDBJ databases">
        <title>Genome sequencing and assembly of Phytophthora oleae, isolate VK10A, causative agent of rot of olive drupes.</title>
        <authorList>
            <person name="Conti Taguali S."/>
            <person name="Riolo M."/>
            <person name="La Spada F."/>
            <person name="Cacciola S.O."/>
            <person name="Dionisio G."/>
        </authorList>
    </citation>
    <scope>NUCLEOTIDE SEQUENCE [LARGE SCALE GENOMIC DNA]</scope>
    <source>
        <strain evidence="2 3">VK10A</strain>
    </source>
</reference>
<dbReference type="InterPro" id="IPR001398">
    <property type="entry name" value="Macrophage_inhib_fac"/>
</dbReference>
<comment type="caution">
    <text evidence="2">The sequence shown here is derived from an EMBL/GenBank/DDBJ whole genome shotgun (WGS) entry which is preliminary data.</text>
</comment>
<keyword evidence="3" id="KW-1185">Reference proteome</keyword>
<dbReference type="Pfam" id="PF01187">
    <property type="entry name" value="MIF"/>
    <property type="match status" value="1"/>
</dbReference>
<evidence type="ECO:0000313" key="3">
    <source>
        <dbReference type="Proteomes" id="UP001632037"/>
    </source>
</evidence>
<protein>
    <submittedName>
        <fullName evidence="2">Uncharacterized protein</fullName>
    </submittedName>
</protein>
<evidence type="ECO:0000313" key="2">
    <source>
        <dbReference type="EMBL" id="KAL3660538.1"/>
    </source>
</evidence>
<evidence type="ECO:0000256" key="1">
    <source>
        <dbReference type="ARBA" id="ARBA00005851"/>
    </source>
</evidence>
<name>A0ABD3F153_9STRA</name>
<comment type="similarity">
    <text evidence="1">Belongs to the MIF family.</text>
</comment>
<dbReference type="SUPFAM" id="SSF55331">
    <property type="entry name" value="Tautomerase/MIF"/>
    <property type="match status" value="1"/>
</dbReference>
<sequence>MTLSTSAEQRQKLLTSPQPCAFTHIRSIGRIDDVNSKTTASLTAAAAEVLKLPVGRFFLNLDDVKGINWGLAGNTLGYL</sequence>
<accession>A0ABD3F153</accession>
<dbReference type="Proteomes" id="UP001632037">
    <property type="component" value="Unassembled WGS sequence"/>
</dbReference>